<sequence length="104" mass="12007">MQTEEFWGLIKHSCTAGYMLLHQKCYKLSTEKANFRDAQSVCEKEGGRLATIPNKYTNNYLLSKIRHLQGYKDGYWIGLNDIENEGTFVWSDGSTLKGTWSNIY</sequence>
<dbReference type="EMBL" id="GG666819">
    <property type="protein sequence ID" value="EEN41626.1"/>
    <property type="molecule type" value="Genomic_DNA"/>
</dbReference>
<dbReference type="InterPro" id="IPR001304">
    <property type="entry name" value="C-type_lectin-like"/>
</dbReference>
<dbReference type="AlphaFoldDB" id="C4A0Q7"/>
<dbReference type="InterPro" id="IPR016187">
    <property type="entry name" value="CTDL_fold"/>
</dbReference>
<dbReference type="SMART" id="SM00034">
    <property type="entry name" value="CLECT"/>
    <property type="match status" value="1"/>
</dbReference>
<dbReference type="InParanoid" id="C4A0Q7"/>
<gene>
    <name evidence="2" type="ORF">BRAFLDRAFT_258173</name>
</gene>
<dbReference type="Gene3D" id="3.10.100.10">
    <property type="entry name" value="Mannose-Binding Protein A, subunit A"/>
    <property type="match status" value="1"/>
</dbReference>
<name>C4A0Q7_BRAFL</name>
<organism>
    <name type="scientific">Branchiostoma floridae</name>
    <name type="common">Florida lancelet</name>
    <name type="synonym">Amphioxus</name>
    <dbReference type="NCBI Taxonomy" id="7739"/>
    <lineage>
        <taxon>Eukaryota</taxon>
        <taxon>Metazoa</taxon>
        <taxon>Chordata</taxon>
        <taxon>Cephalochordata</taxon>
        <taxon>Leptocardii</taxon>
        <taxon>Amphioxiformes</taxon>
        <taxon>Branchiostomatidae</taxon>
        <taxon>Branchiostoma</taxon>
    </lineage>
</organism>
<dbReference type="PANTHER" id="PTHR22801">
    <property type="entry name" value="LITHOSTATHINE"/>
    <property type="match status" value="1"/>
</dbReference>
<dbReference type="InterPro" id="IPR016186">
    <property type="entry name" value="C-type_lectin-like/link_sf"/>
</dbReference>
<proteinExistence type="predicted"/>
<dbReference type="InterPro" id="IPR050801">
    <property type="entry name" value="Ca-Dep_Lectins_ImmuneDev"/>
</dbReference>
<dbReference type="SUPFAM" id="SSF56436">
    <property type="entry name" value="C-type lectin-like"/>
    <property type="match status" value="1"/>
</dbReference>
<feature type="domain" description="C-type lectin" evidence="1">
    <location>
        <begin position="21"/>
        <end position="100"/>
    </location>
</feature>
<reference evidence="2" key="1">
    <citation type="journal article" date="2008" name="Nature">
        <title>The amphioxus genome and the evolution of the chordate karyotype.</title>
        <authorList>
            <consortium name="US DOE Joint Genome Institute (JGI-PGF)"/>
            <person name="Putnam N.H."/>
            <person name="Butts T."/>
            <person name="Ferrier D.E.K."/>
            <person name="Furlong R.F."/>
            <person name="Hellsten U."/>
            <person name="Kawashima T."/>
            <person name="Robinson-Rechavi M."/>
            <person name="Shoguchi E."/>
            <person name="Terry A."/>
            <person name="Yu J.-K."/>
            <person name="Benito-Gutierrez E.L."/>
            <person name="Dubchak I."/>
            <person name="Garcia-Fernandez J."/>
            <person name="Gibson-Brown J.J."/>
            <person name="Grigoriev I.V."/>
            <person name="Horton A.C."/>
            <person name="de Jong P.J."/>
            <person name="Jurka J."/>
            <person name="Kapitonov V.V."/>
            <person name="Kohara Y."/>
            <person name="Kuroki Y."/>
            <person name="Lindquist E."/>
            <person name="Lucas S."/>
            <person name="Osoegawa K."/>
            <person name="Pennacchio L.A."/>
            <person name="Salamov A.A."/>
            <person name="Satou Y."/>
            <person name="Sauka-Spengler T."/>
            <person name="Schmutz J."/>
            <person name="Shin-I T."/>
            <person name="Toyoda A."/>
            <person name="Bronner-Fraser M."/>
            <person name="Fujiyama A."/>
            <person name="Holland L.Z."/>
            <person name="Holland P.W.H."/>
            <person name="Satoh N."/>
            <person name="Rokhsar D.S."/>
        </authorList>
    </citation>
    <scope>NUCLEOTIDE SEQUENCE [LARGE SCALE GENOMIC DNA]</scope>
    <source>
        <strain evidence="2">S238N-H82</strain>
        <tissue evidence="2">Testes</tissue>
    </source>
</reference>
<dbReference type="PANTHER" id="PTHR22801:SF63">
    <property type="entry name" value="C-TYPE LECTIN DOMAIN-CONTAINING PROTEIN"/>
    <property type="match status" value="1"/>
</dbReference>
<dbReference type="PROSITE" id="PS50041">
    <property type="entry name" value="C_TYPE_LECTIN_2"/>
    <property type="match status" value="1"/>
</dbReference>
<protein>
    <recommendedName>
        <fullName evidence="1">C-type lectin domain-containing protein</fullName>
    </recommendedName>
</protein>
<accession>C4A0Q7</accession>
<dbReference type="Pfam" id="PF00059">
    <property type="entry name" value="Lectin_C"/>
    <property type="match status" value="1"/>
</dbReference>
<dbReference type="CDD" id="cd00037">
    <property type="entry name" value="CLECT"/>
    <property type="match status" value="1"/>
</dbReference>
<evidence type="ECO:0000259" key="1">
    <source>
        <dbReference type="PROSITE" id="PS50041"/>
    </source>
</evidence>
<evidence type="ECO:0000313" key="2">
    <source>
        <dbReference type="EMBL" id="EEN41626.1"/>
    </source>
</evidence>